<protein>
    <submittedName>
        <fullName evidence="2">Uncharacterized protein</fullName>
    </submittedName>
</protein>
<reference evidence="2" key="1">
    <citation type="journal article" date="2017" name="Nature">
        <title>The genome of Chenopodium quinoa.</title>
        <authorList>
            <person name="Jarvis D.E."/>
            <person name="Ho Y.S."/>
            <person name="Lightfoot D.J."/>
            <person name="Schmoeckel S.M."/>
            <person name="Li B."/>
            <person name="Borm T.J.A."/>
            <person name="Ohyanagi H."/>
            <person name="Mineta K."/>
            <person name="Michell C.T."/>
            <person name="Saber N."/>
            <person name="Kharbatia N.M."/>
            <person name="Rupper R.R."/>
            <person name="Sharp A.R."/>
            <person name="Dally N."/>
            <person name="Boughton B.A."/>
            <person name="Woo Y.H."/>
            <person name="Gao G."/>
            <person name="Schijlen E.G.W.M."/>
            <person name="Guo X."/>
            <person name="Momin A.A."/>
            <person name="Negrao S."/>
            <person name="Al-Babili S."/>
            <person name="Gehring C."/>
            <person name="Roessner U."/>
            <person name="Jung C."/>
            <person name="Murphy K."/>
            <person name="Arold S.T."/>
            <person name="Gojobori T."/>
            <person name="van der Linden C.G."/>
            <person name="van Loo E.N."/>
            <person name="Jellen E.N."/>
            <person name="Maughan P.J."/>
            <person name="Tester M."/>
        </authorList>
    </citation>
    <scope>NUCLEOTIDE SEQUENCE [LARGE SCALE GENOMIC DNA]</scope>
    <source>
        <strain evidence="2">cv. PI 614886</strain>
    </source>
</reference>
<dbReference type="Proteomes" id="UP000596660">
    <property type="component" value="Unplaced"/>
</dbReference>
<organism evidence="2 3">
    <name type="scientific">Chenopodium quinoa</name>
    <name type="common">Quinoa</name>
    <dbReference type="NCBI Taxonomy" id="63459"/>
    <lineage>
        <taxon>Eukaryota</taxon>
        <taxon>Viridiplantae</taxon>
        <taxon>Streptophyta</taxon>
        <taxon>Embryophyta</taxon>
        <taxon>Tracheophyta</taxon>
        <taxon>Spermatophyta</taxon>
        <taxon>Magnoliopsida</taxon>
        <taxon>eudicotyledons</taxon>
        <taxon>Gunneridae</taxon>
        <taxon>Pentapetalae</taxon>
        <taxon>Caryophyllales</taxon>
        <taxon>Chenopodiaceae</taxon>
        <taxon>Chenopodioideae</taxon>
        <taxon>Atripliceae</taxon>
        <taxon>Chenopodium</taxon>
    </lineage>
</organism>
<dbReference type="GO" id="GO:0009535">
    <property type="term" value="C:chloroplast thylakoid membrane"/>
    <property type="evidence" value="ECO:0007669"/>
    <property type="project" value="TreeGrafter"/>
</dbReference>
<keyword evidence="3" id="KW-1185">Reference proteome</keyword>
<dbReference type="PANTHER" id="PTHR35745:SF1">
    <property type="entry name" value="OS04G0513000 PROTEIN"/>
    <property type="match status" value="1"/>
</dbReference>
<dbReference type="GO" id="GO:0010027">
    <property type="term" value="P:thylakoid membrane organization"/>
    <property type="evidence" value="ECO:0007669"/>
    <property type="project" value="InterPro"/>
</dbReference>
<dbReference type="PANTHER" id="PTHR35745">
    <property type="entry name" value="BNACNNG14650D PROTEIN"/>
    <property type="match status" value="1"/>
</dbReference>
<evidence type="ECO:0000313" key="2">
    <source>
        <dbReference type="EnsemblPlants" id="AUR62008873-RA:cds"/>
    </source>
</evidence>
<evidence type="ECO:0000313" key="3">
    <source>
        <dbReference type="Proteomes" id="UP000596660"/>
    </source>
</evidence>
<reference evidence="2" key="2">
    <citation type="submission" date="2021-03" db="UniProtKB">
        <authorList>
            <consortium name="EnsemblPlants"/>
        </authorList>
    </citation>
    <scope>IDENTIFICATION</scope>
</reference>
<feature type="region of interest" description="Disordered" evidence="1">
    <location>
        <begin position="68"/>
        <end position="144"/>
    </location>
</feature>
<feature type="compositionally biased region" description="Polar residues" evidence="1">
    <location>
        <begin position="83"/>
        <end position="102"/>
    </location>
</feature>
<dbReference type="EnsemblPlants" id="AUR62008873-RA">
    <property type="protein sequence ID" value="AUR62008873-RA:cds"/>
    <property type="gene ID" value="AUR62008873"/>
</dbReference>
<feature type="compositionally biased region" description="Low complexity" evidence="1">
    <location>
        <begin position="133"/>
        <end position="144"/>
    </location>
</feature>
<feature type="compositionally biased region" description="Basic and acidic residues" evidence="1">
    <location>
        <begin position="68"/>
        <end position="79"/>
    </location>
</feature>
<proteinExistence type="predicted"/>
<dbReference type="Pfam" id="PF20711">
    <property type="entry name" value="DUF6825"/>
    <property type="match status" value="1"/>
</dbReference>
<dbReference type="AlphaFoldDB" id="A0A803LAI4"/>
<dbReference type="Gramene" id="AUR62008873-RA">
    <property type="protein sequence ID" value="AUR62008873-RA:cds"/>
    <property type="gene ID" value="AUR62008873"/>
</dbReference>
<name>A0A803LAI4_CHEQI</name>
<dbReference type="InterPro" id="IPR040003">
    <property type="entry name" value="PG18-like"/>
</dbReference>
<evidence type="ECO:0000256" key="1">
    <source>
        <dbReference type="SAM" id="MobiDB-lite"/>
    </source>
</evidence>
<sequence>MNSNGESDSKTVLDAFFLGKALGEALTERIESTVGEILSTVGRLQAEQQKQVQEFQEDVFERAKRAKEKAAREALEEQGRLLPNSNKKNSAESNIASSSVTASRVDPMNPAMPIRVVNPYGSTSNGDEKNSTDSDSVSSITIDD</sequence>
<accession>A0A803LAI4</accession>